<protein>
    <submittedName>
        <fullName evidence="1">Uncharacterized protein</fullName>
    </submittedName>
</protein>
<name>A0A7W8ZNC2_9SPHI</name>
<dbReference type="Proteomes" id="UP000537204">
    <property type="component" value="Unassembled WGS sequence"/>
</dbReference>
<evidence type="ECO:0000313" key="1">
    <source>
        <dbReference type="EMBL" id="MBB5637181.1"/>
    </source>
</evidence>
<accession>A0A7W8ZNC2</accession>
<reference evidence="1 2" key="1">
    <citation type="submission" date="2020-08" db="EMBL/GenBank/DDBJ databases">
        <title>Genomic Encyclopedia of Type Strains, Phase IV (KMG-V): Genome sequencing to study the core and pangenomes of soil and plant-associated prokaryotes.</title>
        <authorList>
            <person name="Whitman W."/>
        </authorList>
    </citation>
    <scope>NUCLEOTIDE SEQUENCE [LARGE SCALE GENOMIC DNA]</scope>
    <source>
        <strain evidence="1 2">S3M1</strain>
    </source>
</reference>
<dbReference type="AlphaFoldDB" id="A0A7W8ZNC2"/>
<comment type="caution">
    <text evidence="1">The sequence shown here is derived from an EMBL/GenBank/DDBJ whole genome shotgun (WGS) entry which is preliminary data.</text>
</comment>
<gene>
    <name evidence="1" type="ORF">HDE68_003094</name>
</gene>
<evidence type="ECO:0000313" key="2">
    <source>
        <dbReference type="Proteomes" id="UP000537204"/>
    </source>
</evidence>
<organism evidence="1 2">
    <name type="scientific">Pedobacter cryoconitis</name>
    <dbReference type="NCBI Taxonomy" id="188932"/>
    <lineage>
        <taxon>Bacteria</taxon>
        <taxon>Pseudomonadati</taxon>
        <taxon>Bacteroidota</taxon>
        <taxon>Sphingobacteriia</taxon>
        <taxon>Sphingobacteriales</taxon>
        <taxon>Sphingobacteriaceae</taxon>
        <taxon>Pedobacter</taxon>
    </lineage>
</organism>
<sequence length="346" mass="39658">MRQKIIFSGLVITGLIICCLTGCKKKISTADSAFYYWKTTLLLDKPQADLLKGAADNQLYVRLFDVIWDEQKSDVRPNAIISINQDVSQFHIVPVIYITNKTFEKLSPDQTGPLAEKVNRLINEITAQNKISYQRVQIDCDWTTGTKNRYFAFLKTFKELNKKQLEATIRLHQIKYADRTGVPPVDKGLLMFYNMGKISANLKQRNSIYNTTDAAKYVKYLPLYQLPLDIALPLFSWAIQIREGKVIQLYGKIGQQELSDRANFQQTAQSNVYKANKSFYLSGVYIKENDVFKLETVNQKLLDQAAYQLSKHLAHLEKRNIIYYELSTNAAAALKAEDIKEVSAHF</sequence>
<dbReference type="EMBL" id="JACHCE010000004">
    <property type="protein sequence ID" value="MBB5637181.1"/>
    <property type="molecule type" value="Genomic_DNA"/>
</dbReference>
<dbReference type="RefSeq" id="WP_183883056.1">
    <property type="nucleotide sequence ID" value="NZ_JACHCE010000004.1"/>
</dbReference>
<proteinExistence type="predicted"/>